<sequence>MKKQLIVTLGALLLSSSVLAADNSSSGGGFQGPSANDNLNTVEDVMNASWLTDGTPVTLVGHLTHSLGNERYLFADDTGNMPVKIDDDEWNGQTITPKSKIQINGVIEKDDSINAVDANTVQILNN</sequence>
<dbReference type="Pfam" id="PF04076">
    <property type="entry name" value="BOF"/>
    <property type="match status" value="1"/>
</dbReference>
<feature type="signal peptide" evidence="2">
    <location>
        <begin position="1"/>
        <end position="20"/>
    </location>
</feature>
<dbReference type="RefSeq" id="WP_047878023.1">
    <property type="nucleotide sequence ID" value="NZ_LDOT01000006.1"/>
</dbReference>
<dbReference type="STRING" id="1195763.ABT56_06400"/>
<proteinExistence type="predicted"/>
<dbReference type="SUPFAM" id="SSF101756">
    <property type="entry name" value="Hypothetical protein YgiW"/>
    <property type="match status" value="1"/>
</dbReference>
<evidence type="ECO:0000256" key="1">
    <source>
        <dbReference type="ARBA" id="ARBA00022729"/>
    </source>
</evidence>
<evidence type="ECO:0000256" key="2">
    <source>
        <dbReference type="SAM" id="SignalP"/>
    </source>
</evidence>
<dbReference type="NCBIfam" id="NF033674">
    <property type="entry name" value="stress_OB_fold"/>
    <property type="match status" value="1"/>
</dbReference>
<accession>A0A0J1JY12</accession>
<dbReference type="OrthoDB" id="598245at2"/>
<keyword evidence="1 2" id="KW-0732">Signal</keyword>
<dbReference type="PANTHER" id="PTHR36571:SF1">
    <property type="entry name" value="PROTEIN YGIW"/>
    <property type="match status" value="1"/>
</dbReference>
<dbReference type="Proteomes" id="UP000036097">
    <property type="component" value="Unassembled WGS sequence"/>
</dbReference>
<gene>
    <name evidence="3" type="ORF">ABT56_06400</name>
</gene>
<name>A0A0J1JY12_9GAMM</name>
<protein>
    <submittedName>
        <fullName evidence="3">Uncharacterized protein</fullName>
    </submittedName>
</protein>
<reference evidence="3 4" key="1">
    <citation type="submission" date="2015-05" db="EMBL/GenBank/DDBJ databases">
        <title>Photobacterium galathea sp. nov.</title>
        <authorList>
            <person name="Machado H."/>
            <person name="Gram L."/>
        </authorList>
    </citation>
    <scope>NUCLEOTIDE SEQUENCE [LARGE SCALE GENOMIC DNA]</scope>
    <source>
        <strain evidence="3 4">CGMCC 1.12159</strain>
    </source>
</reference>
<dbReference type="PANTHER" id="PTHR36571">
    <property type="entry name" value="PROTEIN YGIW"/>
    <property type="match status" value="1"/>
</dbReference>
<keyword evidence="4" id="KW-1185">Reference proteome</keyword>
<organism evidence="3 4">
    <name type="scientific">Photobacterium aquae</name>
    <dbReference type="NCBI Taxonomy" id="1195763"/>
    <lineage>
        <taxon>Bacteria</taxon>
        <taxon>Pseudomonadati</taxon>
        <taxon>Pseudomonadota</taxon>
        <taxon>Gammaproteobacteria</taxon>
        <taxon>Vibrionales</taxon>
        <taxon>Vibrionaceae</taxon>
        <taxon>Photobacterium</taxon>
    </lineage>
</organism>
<dbReference type="AlphaFoldDB" id="A0A0J1JY12"/>
<dbReference type="EMBL" id="LDOT01000006">
    <property type="protein sequence ID" value="KLV07172.1"/>
    <property type="molecule type" value="Genomic_DNA"/>
</dbReference>
<dbReference type="PATRIC" id="fig|1195763.3.peg.1361"/>
<comment type="caution">
    <text evidence="3">The sequence shown here is derived from an EMBL/GenBank/DDBJ whole genome shotgun (WGS) entry which is preliminary data.</text>
</comment>
<evidence type="ECO:0000313" key="4">
    <source>
        <dbReference type="Proteomes" id="UP000036097"/>
    </source>
</evidence>
<feature type="chain" id="PRO_5005253827" evidence="2">
    <location>
        <begin position="21"/>
        <end position="126"/>
    </location>
</feature>
<evidence type="ECO:0000313" key="3">
    <source>
        <dbReference type="EMBL" id="KLV07172.1"/>
    </source>
</evidence>
<dbReference type="Gene3D" id="2.40.50.200">
    <property type="entry name" value="Bacterial OB-fold"/>
    <property type="match status" value="1"/>
</dbReference>
<dbReference type="InterPro" id="IPR036700">
    <property type="entry name" value="BOBF_sf"/>
</dbReference>
<dbReference type="InterPro" id="IPR005220">
    <property type="entry name" value="CarO-like"/>
</dbReference>